<feature type="non-terminal residue" evidence="1">
    <location>
        <position position="1"/>
    </location>
</feature>
<dbReference type="Proteomes" id="UP001159427">
    <property type="component" value="Unassembled WGS sequence"/>
</dbReference>
<organism evidence="1 2">
    <name type="scientific">Porites evermanni</name>
    <dbReference type="NCBI Taxonomy" id="104178"/>
    <lineage>
        <taxon>Eukaryota</taxon>
        <taxon>Metazoa</taxon>
        <taxon>Cnidaria</taxon>
        <taxon>Anthozoa</taxon>
        <taxon>Hexacorallia</taxon>
        <taxon>Scleractinia</taxon>
        <taxon>Fungiina</taxon>
        <taxon>Poritidae</taxon>
        <taxon>Porites</taxon>
    </lineage>
</organism>
<evidence type="ECO:0000313" key="2">
    <source>
        <dbReference type="Proteomes" id="UP001159427"/>
    </source>
</evidence>
<dbReference type="EMBL" id="CALNXI010000355">
    <property type="protein sequence ID" value="CAH3025487.1"/>
    <property type="molecule type" value="Genomic_DNA"/>
</dbReference>
<keyword evidence="2" id="KW-1185">Reference proteome</keyword>
<proteinExistence type="predicted"/>
<evidence type="ECO:0000313" key="1">
    <source>
        <dbReference type="EMBL" id="CAH3025487.1"/>
    </source>
</evidence>
<comment type="caution">
    <text evidence="1">The sequence shown here is derived from an EMBL/GenBank/DDBJ whole genome shotgun (WGS) entry which is preliminary data.</text>
</comment>
<sequence length="128" mass="14555">LVHAFVTSRVGYCNSLLYGLPASHLNKVQRVLNAAARLVCRAPRYCRITPLLELVSIKRSGNYNLRSSSDSLLLATPTYRSRVTLGDRSFQVAAPALWNVLPREIRSITDLGIFKRHLKTYLFREAFY</sequence>
<evidence type="ECO:0008006" key="3">
    <source>
        <dbReference type="Google" id="ProtNLM"/>
    </source>
</evidence>
<gene>
    <name evidence="1" type="ORF">PEVE_00026236</name>
</gene>
<reference evidence="1 2" key="1">
    <citation type="submission" date="2022-05" db="EMBL/GenBank/DDBJ databases">
        <authorList>
            <consortium name="Genoscope - CEA"/>
            <person name="William W."/>
        </authorList>
    </citation>
    <scope>NUCLEOTIDE SEQUENCE [LARGE SCALE GENOMIC DNA]</scope>
</reference>
<name>A0ABN8MCD8_9CNID</name>
<accession>A0ABN8MCD8</accession>
<protein>
    <recommendedName>
        <fullName evidence="3">Reverse transcriptase</fullName>
    </recommendedName>
</protein>